<evidence type="ECO:0000313" key="1">
    <source>
        <dbReference type="EMBL" id="KAJ9108586.1"/>
    </source>
</evidence>
<keyword evidence="2" id="KW-1185">Reference proteome</keyword>
<gene>
    <name evidence="1" type="ORF">QFC19_002302</name>
</gene>
<protein>
    <submittedName>
        <fullName evidence="1">Uncharacterized protein</fullName>
    </submittedName>
</protein>
<accession>A0ACC2WBY2</accession>
<organism evidence="1 2">
    <name type="scientific">Naganishia cerealis</name>
    <dbReference type="NCBI Taxonomy" id="610337"/>
    <lineage>
        <taxon>Eukaryota</taxon>
        <taxon>Fungi</taxon>
        <taxon>Dikarya</taxon>
        <taxon>Basidiomycota</taxon>
        <taxon>Agaricomycotina</taxon>
        <taxon>Tremellomycetes</taxon>
        <taxon>Filobasidiales</taxon>
        <taxon>Filobasidiaceae</taxon>
        <taxon>Naganishia</taxon>
    </lineage>
</organism>
<comment type="caution">
    <text evidence="1">The sequence shown here is derived from an EMBL/GenBank/DDBJ whole genome shotgun (WGS) entry which is preliminary data.</text>
</comment>
<sequence length="606" mass="66922">MGFPAFRSSIGSTLLRPFIRQHQLPRAVYSTATAFPPTPAVLQLSRLRELLSRLGSTNKPLEKQAVIAEYPDLRELLEHIYDPHTKHHVTSAKLAKTLSQTPKATTFTTIIGDPKQTTLKGLLNALSSRKVTGNAAVEAIQTFLHASKILPTDGKFDPQQRGELSLQEVFMRVLDKNLKAGIAAKTLKDVQWGMSTSQTGAIAEPEITQSSTKKAYGESHTENSQETSCQTSPDSTKTKEDSGKDAESALPVLEPPTRLAGFSCALGKTVLRNGLNRALPLSATGTSSSSPVSATFPRWLASRKLDGVRLLVVMDVFVPHTSADLSTNGSGAGQLVKVLDMWTLSRSGKEYYSLDILKSELARALSGSEYISNLLAYEPRYAAPRDLAGQGYNQRLVLDGELCHLTYDTGITAGPEQPVREDFAEVVSMVRRKEYTIQQPAMFLLDVLPWSVFLDGMSKHGDGTSSSYKVFVERVKDCDALVKQVAQATQGTDKQPVLRHLHQTAITSIEQVEEMIEEAAEKAWEGLILRRGDQPYEGRRRQVFLPCTVTDDLPIPSSSQKFSHTEIQGMARRRIRSGINRRQHHAAARERRLRRTAGYGERLDRS</sequence>
<dbReference type="Proteomes" id="UP001241377">
    <property type="component" value="Unassembled WGS sequence"/>
</dbReference>
<reference evidence="1" key="1">
    <citation type="submission" date="2023-04" db="EMBL/GenBank/DDBJ databases">
        <title>Draft Genome sequencing of Naganishia species isolated from polar environments using Oxford Nanopore Technology.</title>
        <authorList>
            <person name="Leo P."/>
            <person name="Venkateswaran K."/>
        </authorList>
    </citation>
    <scope>NUCLEOTIDE SEQUENCE</scope>
    <source>
        <strain evidence="1">MNA-CCFEE 5261</strain>
    </source>
</reference>
<name>A0ACC2WBY2_9TREE</name>
<dbReference type="EMBL" id="JASBWR010000019">
    <property type="protein sequence ID" value="KAJ9108586.1"/>
    <property type="molecule type" value="Genomic_DNA"/>
</dbReference>
<evidence type="ECO:0000313" key="2">
    <source>
        <dbReference type="Proteomes" id="UP001241377"/>
    </source>
</evidence>
<proteinExistence type="predicted"/>